<feature type="non-terminal residue" evidence="1">
    <location>
        <position position="72"/>
    </location>
</feature>
<accession>A0A2N1MSZ1</accession>
<reference evidence="1 2" key="2">
    <citation type="submission" date="2017-10" db="EMBL/GenBank/DDBJ databases">
        <title>Extensive intraspecific genome diversity in a model arbuscular mycorrhizal fungus.</title>
        <authorList>
            <person name="Chen E.C.H."/>
            <person name="Morin E."/>
            <person name="Baudet D."/>
            <person name="Noel J."/>
            <person name="Ndikumana S."/>
            <person name="Charron P."/>
            <person name="St-Onge C."/>
            <person name="Giorgi J."/>
            <person name="Grigoriev I.V."/>
            <person name="Roux C."/>
            <person name="Martin F.M."/>
            <person name="Corradi N."/>
        </authorList>
    </citation>
    <scope>NUCLEOTIDE SEQUENCE [LARGE SCALE GENOMIC DNA]</scope>
    <source>
        <strain evidence="1 2">C2</strain>
    </source>
</reference>
<protein>
    <recommendedName>
        <fullName evidence="3">TLDc domain-containing protein</fullName>
    </recommendedName>
</protein>
<comment type="caution">
    <text evidence="1">The sequence shown here is derived from an EMBL/GenBank/DDBJ whole genome shotgun (WGS) entry which is preliminary data.</text>
</comment>
<evidence type="ECO:0000313" key="2">
    <source>
        <dbReference type="Proteomes" id="UP000233469"/>
    </source>
</evidence>
<reference evidence="1 2" key="1">
    <citation type="submission" date="2016-04" db="EMBL/GenBank/DDBJ databases">
        <title>Genome analyses suggest a sexual origin of heterokaryosis in a supposedly ancient asexual fungus.</title>
        <authorList>
            <person name="Ropars J."/>
            <person name="Sedzielewska K."/>
            <person name="Noel J."/>
            <person name="Charron P."/>
            <person name="Farinelli L."/>
            <person name="Marton T."/>
            <person name="Kruger M."/>
            <person name="Pelin A."/>
            <person name="Brachmann A."/>
            <person name="Corradi N."/>
        </authorList>
    </citation>
    <scope>NUCLEOTIDE SEQUENCE [LARGE SCALE GENOMIC DNA]</scope>
    <source>
        <strain evidence="1 2">C2</strain>
    </source>
</reference>
<proteinExistence type="predicted"/>
<evidence type="ECO:0000313" key="1">
    <source>
        <dbReference type="EMBL" id="PKK64727.1"/>
    </source>
</evidence>
<gene>
    <name evidence="1" type="ORF">RhiirC2_756233</name>
</gene>
<name>A0A2N1MSZ1_9GLOM</name>
<dbReference type="VEuPathDB" id="FungiDB:RhiirA1_406532"/>
<evidence type="ECO:0008006" key="3">
    <source>
        <dbReference type="Google" id="ProtNLM"/>
    </source>
</evidence>
<sequence>MNNALYYSEFRGPSFGNSDLRLSVAFRLNSKPSNHYDFNICKQEYYEKKIRDTENVFYIEEYEVFQIIRNLL</sequence>
<dbReference type="AlphaFoldDB" id="A0A2N1MSZ1"/>
<organism evidence="1 2">
    <name type="scientific">Rhizophagus irregularis</name>
    <dbReference type="NCBI Taxonomy" id="588596"/>
    <lineage>
        <taxon>Eukaryota</taxon>
        <taxon>Fungi</taxon>
        <taxon>Fungi incertae sedis</taxon>
        <taxon>Mucoromycota</taxon>
        <taxon>Glomeromycotina</taxon>
        <taxon>Glomeromycetes</taxon>
        <taxon>Glomerales</taxon>
        <taxon>Glomeraceae</taxon>
        <taxon>Rhizophagus</taxon>
    </lineage>
</organism>
<dbReference type="EMBL" id="LLXL01001388">
    <property type="protein sequence ID" value="PKK64727.1"/>
    <property type="molecule type" value="Genomic_DNA"/>
</dbReference>
<dbReference type="Proteomes" id="UP000233469">
    <property type="component" value="Unassembled WGS sequence"/>
</dbReference>